<reference evidence="2" key="1">
    <citation type="submission" date="2016-09" db="EMBL/GenBank/DDBJ databases">
        <title>Draft genome sequence of a novel species of the family Streptococcaceae isolated from flowers.</title>
        <authorList>
            <person name="Chuah L.-O."/>
            <person name="Yap K.-P."/>
            <person name="Thong K.L."/>
            <person name="Liong M.T."/>
            <person name="Ahmad R."/>
            <person name="Rusul G."/>
        </authorList>
    </citation>
    <scope>NUCLEOTIDE SEQUENCE [LARGE SCALE GENOMIC DNA]</scope>
    <source>
        <strain evidence="2">HibF3</strain>
    </source>
</reference>
<comment type="caution">
    <text evidence="1">The sequence shown here is derived from an EMBL/GenBank/DDBJ whole genome shotgun (WGS) entry which is preliminary data.</text>
</comment>
<gene>
    <name evidence="1" type="ORF">BG262_02870</name>
</gene>
<evidence type="ECO:0000313" key="1">
    <source>
        <dbReference type="EMBL" id="OFI46757.1"/>
    </source>
</evidence>
<name>A0A9Q5JG38_9LACT</name>
<evidence type="ECO:0000313" key="2">
    <source>
        <dbReference type="Proteomes" id="UP000177273"/>
    </source>
</evidence>
<sequence>MAETREEIEAKLKALDEIEAKNKPYSVLVEDKGTLADAKARLKDMTEDDKADLLSGAGDFSLRVGQIKQQLEDGKNEDMTFGYILKVTYLLDRPIKKMLNAALNVEDDRSVTGLSNIDMLAIILENNKDWLQLDIESTMSSFEYVVNSIK</sequence>
<protein>
    <submittedName>
        <fullName evidence="1">Uncharacterized protein</fullName>
    </submittedName>
</protein>
<dbReference type="RefSeq" id="WP_070787890.1">
    <property type="nucleotide sequence ID" value="NZ_MKIQ01000027.1"/>
</dbReference>
<dbReference type="AlphaFoldDB" id="A0A9Q5JG38"/>
<dbReference type="EMBL" id="MKIQ01000027">
    <property type="protein sequence ID" value="OFI46757.1"/>
    <property type="molecule type" value="Genomic_DNA"/>
</dbReference>
<keyword evidence="2" id="KW-1185">Reference proteome</keyword>
<proteinExistence type="predicted"/>
<dbReference type="Proteomes" id="UP000177273">
    <property type="component" value="Unassembled WGS sequence"/>
</dbReference>
<accession>A0A9Q5JG38</accession>
<organism evidence="1 2">
    <name type="scientific">Floricoccus penangensis</name>
    <dbReference type="NCBI Taxonomy" id="1859475"/>
    <lineage>
        <taxon>Bacteria</taxon>
        <taxon>Bacillati</taxon>
        <taxon>Bacillota</taxon>
        <taxon>Bacilli</taxon>
        <taxon>Lactobacillales</taxon>
        <taxon>Streptococcaceae</taxon>
        <taxon>Floricoccus</taxon>
    </lineage>
</organism>